<evidence type="ECO:0000259" key="3">
    <source>
        <dbReference type="Pfam" id="PF00501"/>
    </source>
</evidence>
<evidence type="ECO:0000256" key="1">
    <source>
        <dbReference type="ARBA" id="ARBA00006432"/>
    </source>
</evidence>
<dbReference type="InterPro" id="IPR000873">
    <property type="entry name" value="AMP-dep_synth/lig_dom"/>
</dbReference>
<dbReference type="SUPFAM" id="SSF56801">
    <property type="entry name" value="Acetyl-CoA synthetase-like"/>
    <property type="match status" value="1"/>
</dbReference>
<dbReference type="InterPro" id="IPR045851">
    <property type="entry name" value="AMP-bd_C_sf"/>
</dbReference>
<dbReference type="Proteomes" id="UP000515240">
    <property type="component" value="Chromosome"/>
</dbReference>
<feature type="domain" description="AMP-dependent synthetase/ligase" evidence="3">
    <location>
        <begin position="27"/>
        <end position="414"/>
    </location>
</feature>
<evidence type="ECO:0000313" key="5">
    <source>
        <dbReference type="EMBL" id="QMV72844.1"/>
    </source>
</evidence>
<dbReference type="InterPro" id="IPR042099">
    <property type="entry name" value="ANL_N_sf"/>
</dbReference>
<dbReference type="Pfam" id="PF00501">
    <property type="entry name" value="AMP-binding"/>
    <property type="match status" value="1"/>
</dbReference>
<evidence type="ECO:0000313" key="6">
    <source>
        <dbReference type="Proteomes" id="UP000515240"/>
    </source>
</evidence>
<dbReference type="CDD" id="cd04433">
    <property type="entry name" value="AFD_class_I"/>
    <property type="match status" value="1"/>
</dbReference>
<dbReference type="AlphaFoldDB" id="A0A7G5EFR9"/>
<keyword evidence="2" id="KW-0436">Ligase</keyword>
<dbReference type="GO" id="GO:0031956">
    <property type="term" value="F:medium-chain fatty acid-CoA ligase activity"/>
    <property type="evidence" value="ECO:0007669"/>
    <property type="project" value="TreeGrafter"/>
</dbReference>
<keyword evidence="6" id="KW-1185">Reference proteome</keyword>
<dbReference type="Gene3D" id="3.40.50.12780">
    <property type="entry name" value="N-terminal domain of ligase-like"/>
    <property type="match status" value="1"/>
</dbReference>
<protein>
    <submittedName>
        <fullName evidence="5">AMP-binding protein</fullName>
    </submittedName>
</protein>
<dbReference type="EMBL" id="CP058554">
    <property type="protein sequence ID" value="QMV72844.1"/>
    <property type="molecule type" value="Genomic_DNA"/>
</dbReference>
<dbReference type="PANTHER" id="PTHR43201">
    <property type="entry name" value="ACYL-COA SYNTHETASE"/>
    <property type="match status" value="1"/>
</dbReference>
<proteinExistence type="inferred from homology"/>
<reference evidence="5 6" key="1">
    <citation type="journal article" date="2020" name="G3 (Bethesda)">
        <title>CeMbio - The Caenorhabditis elegans Microbiome Resource.</title>
        <authorList>
            <person name="Dirksen P."/>
            <person name="Assie A."/>
            <person name="Zimmermann J."/>
            <person name="Zhang F."/>
            <person name="Tietje A.M."/>
            <person name="Marsh S.A."/>
            <person name="Felix M.A."/>
            <person name="Shapira M."/>
            <person name="Kaleta C."/>
            <person name="Schulenburg H."/>
            <person name="Samuel B."/>
        </authorList>
    </citation>
    <scope>NUCLEOTIDE SEQUENCE [LARGE SCALE GENOMIC DNA]</scope>
    <source>
        <strain evidence="5 6">BIGb0172</strain>
    </source>
</reference>
<organism evidence="5 6">
    <name type="scientific">Comamonas piscis</name>
    <dbReference type="NCBI Taxonomy" id="1562974"/>
    <lineage>
        <taxon>Bacteria</taxon>
        <taxon>Pseudomonadati</taxon>
        <taxon>Pseudomonadota</taxon>
        <taxon>Betaproteobacteria</taxon>
        <taxon>Burkholderiales</taxon>
        <taxon>Comamonadaceae</taxon>
        <taxon>Comamonas</taxon>
    </lineage>
</organism>
<feature type="domain" description="AMP-binding enzyme C-terminal" evidence="4">
    <location>
        <begin position="465"/>
        <end position="538"/>
    </location>
</feature>
<gene>
    <name evidence="5" type="ORF">HS961_08335</name>
</gene>
<evidence type="ECO:0000259" key="4">
    <source>
        <dbReference type="Pfam" id="PF13193"/>
    </source>
</evidence>
<sequence length="565" mass="59500">MTLQPMASAPSGARANDVRSLLALGADDAPALQFGGRTHSYAQLRSQVQQCASGLRQQGLVAGDVLGLWLPNTPHWLLLHLACAELGVTTLSLNLKLGVKEISSFIDRSGCKALAFDRATANALAVMNGAAASAASLLPGNSLEQILAQQGGSLQCLIDASLGHTSSAAAPMQVAGTALQIQPWQTLMAAPATPQHPSACQGDQTCIILSSSGTTSQPKLIVHRQSSVAQHAQDVAPGFGIDASCRSLLALPLCGAFGYTAAMATLAAGACLVLHEVFDTARAAACLQQEPITHMFGTNDMVDKLIADLPAGWQPQALRFFGHANFVPGLDALPARAGQFGIPMVGCFGMSETFALFAHQDPAAPLPRRAQSGGFPVCPQARVRVRDLETGALAEAQEPGELEFYSPTLMQQYLHDAQTTQQAFTEDGYLRSGDLGYLNGDGGFTHISRLGDVLRIGGFLVNPAEIEESVIALSGASACQVVAVNASGGSRPVAFVLEPSDSASGPWDEEAIKAQLQQQIARYKVPIRIFRVDTFPYTMGPNGKKVKRNELRDLAQRLLAQEATA</sequence>
<dbReference type="RefSeq" id="WP_182327253.1">
    <property type="nucleotide sequence ID" value="NZ_CP058554.1"/>
</dbReference>
<comment type="similarity">
    <text evidence="1">Belongs to the ATP-dependent AMP-binding enzyme family.</text>
</comment>
<dbReference type="GO" id="GO:0006631">
    <property type="term" value="P:fatty acid metabolic process"/>
    <property type="evidence" value="ECO:0007669"/>
    <property type="project" value="TreeGrafter"/>
</dbReference>
<dbReference type="Pfam" id="PF13193">
    <property type="entry name" value="AMP-binding_C"/>
    <property type="match status" value="1"/>
</dbReference>
<dbReference type="InterPro" id="IPR025110">
    <property type="entry name" value="AMP-bd_C"/>
</dbReference>
<dbReference type="Gene3D" id="3.30.300.30">
    <property type="match status" value="1"/>
</dbReference>
<name>A0A7G5EFR9_9BURK</name>
<dbReference type="KEGG" id="cpis:HS961_08335"/>
<dbReference type="PANTHER" id="PTHR43201:SF5">
    <property type="entry name" value="MEDIUM-CHAIN ACYL-COA LIGASE ACSF2, MITOCHONDRIAL"/>
    <property type="match status" value="1"/>
</dbReference>
<accession>A0A7G5EFR9</accession>
<evidence type="ECO:0000256" key="2">
    <source>
        <dbReference type="ARBA" id="ARBA00022598"/>
    </source>
</evidence>